<dbReference type="RefSeq" id="WP_267950621.1">
    <property type="nucleotide sequence ID" value="NZ_CP113265.1"/>
</dbReference>
<evidence type="ECO:0000313" key="2">
    <source>
        <dbReference type="Proteomes" id="UP001156498"/>
    </source>
</evidence>
<accession>A0ABY6YX25</accession>
<evidence type="ECO:0008006" key="3">
    <source>
        <dbReference type="Google" id="ProtNLM"/>
    </source>
</evidence>
<protein>
    <recommendedName>
        <fullName evidence="3">Metallothionein</fullName>
    </recommendedName>
</protein>
<proteinExistence type="predicted"/>
<gene>
    <name evidence="1" type="ORF">OUQ99_31440</name>
</gene>
<geneLocation type="plasmid" evidence="1 2">
    <name>p12A09</name>
</geneLocation>
<keyword evidence="2" id="KW-1185">Reference proteome</keyword>
<name>A0ABY6YX25_9ACTN</name>
<keyword evidence="1" id="KW-0614">Plasmid</keyword>
<sequence>MRVDVFKRNRGSIGDNVRVKCPGKCGQEVNSCACKCPKGCGKSPHSGKC</sequence>
<reference evidence="1 2" key="1">
    <citation type="journal article" date="2013" name="Int. J. Syst. Evol. Microbiol.">
        <title>Description of Streptomonospora sediminis sp. nov. and Streptomonospora nanhaiensis sp. nov., and reclassification of Nocardiopsis arabia Hozzein &amp; Goodfellow 2008 as Streptomonospora arabica comb. nov. and emended description of the genus Streptomonospora.</title>
        <authorList>
            <person name="Zhang D.F."/>
            <person name="Pan H.Q."/>
            <person name="He J."/>
            <person name="Zhang X.M."/>
            <person name="Zhang Y.G."/>
            <person name="Klenk H.P."/>
            <person name="Hu J.C."/>
            <person name="Li W.J."/>
        </authorList>
    </citation>
    <scope>NUCLEOTIDE SEQUENCE [LARGE SCALE GENOMIC DNA]</scope>
    <source>
        <strain evidence="1 2">12A09</strain>
    </source>
</reference>
<organism evidence="1 2">
    <name type="scientific">Streptomonospora nanhaiensis</name>
    <dbReference type="NCBI Taxonomy" id="1323731"/>
    <lineage>
        <taxon>Bacteria</taxon>
        <taxon>Bacillati</taxon>
        <taxon>Actinomycetota</taxon>
        <taxon>Actinomycetes</taxon>
        <taxon>Streptosporangiales</taxon>
        <taxon>Nocardiopsidaceae</taxon>
        <taxon>Streptomonospora</taxon>
    </lineage>
</organism>
<evidence type="ECO:0000313" key="1">
    <source>
        <dbReference type="EMBL" id="WAE76855.1"/>
    </source>
</evidence>
<dbReference type="Proteomes" id="UP001156498">
    <property type="component" value="Plasmid p12A09"/>
</dbReference>
<dbReference type="EMBL" id="CP113265">
    <property type="protein sequence ID" value="WAE76855.1"/>
    <property type="molecule type" value="Genomic_DNA"/>
</dbReference>